<evidence type="ECO:0000256" key="8">
    <source>
        <dbReference type="SAM" id="Phobius"/>
    </source>
</evidence>
<comment type="similarity">
    <text evidence="7">Belongs to the drug/metabolite transporter (DMT) superfamily. Small multidrug resistance (SMR) (TC 2.A.7.1) family.</text>
</comment>
<reference evidence="10" key="1">
    <citation type="journal article" date="2019" name="Int. J. Syst. Evol. Microbiol.">
        <title>The Global Catalogue of Microorganisms (GCM) 10K type strain sequencing project: providing services to taxonomists for standard genome sequencing and annotation.</title>
        <authorList>
            <consortium name="The Broad Institute Genomics Platform"/>
            <consortium name="The Broad Institute Genome Sequencing Center for Infectious Disease"/>
            <person name="Wu L."/>
            <person name="Ma J."/>
        </authorList>
    </citation>
    <scope>NUCLEOTIDE SEQUENCE [LARGE SCALE GENOMIC DNA]</scope>
    <source>
        <strain evidence="10">JCM 17130</strain>
    </source>
</reference>
<dbReference type="SUPFAM" id="SSF103481">
    <property type="entry name" value="Multidrug resistance efflux transporter EmrE"/>
    <property type="match status" value="1"/>
</dbReference>
<keyword evidence="2" id="KW-0813">Transport</keyword>
<feature type="transmembrane region" description="Helical" evidence="8">
    <location>
        <begin position="56"/>
        <end position="75"/>
    </location>
</feature>
<accession>A0ABW4L4V1</accession>
<keyword evidence="6 8" id="KW-0472">Membrane</keyword>
<keyword evidence="10" id="KW-1185">Reference proteome</keyword>
<keyword evidence="4 7" id="KW-0812">Transmembrane</keyword>
<proteinExistence type="inferred from homology"/>
<evidence type="ECO:0000256" key="6">
    <source>
        <dbReference type="ARBA" id="ARBA00023136"/>
    </source>
</evidence>
<dbReference type="EMBL" id="JBHUEE010000006">
    <property type="protein sequence ID" value="MFD1718608.1"/>
    <property type="molecule type" value="Genomic_DNA"/>
</dbReference>
<dbReference type="PANTHER" id="PTHR30561:SF1">
    <property type="entry name" value="MULTIDRUG TRANSPORTER EMRE"/>
    <property type="match status" value="1"/>
</dbReference>
<organism evidence="9 10">
    <name type="scientific">Georgenia deserti</name>
    <dbReference type="NCBI Taxonomy" id="2093781"/>
    <lineage>
        <taxon>Bacteria</taxon>
        <taxon>Bacillati</taxon>
        <taxon>Actinomycetota</taxon>
        <taxon>Actinomycetes</taxon>
        <taxon>Micrococcales</taxon>
        <taxon>Bogoriellaceae</taxon>
        <taxon>Georgenia</taxon>
    </lineage>
</organism>
<evidence type="ECO:0000256" key="5">
    <source>
        <dbReference type="ARBA" id="ARBA00022989"/>
    </source>
</evidence>
<feature type="transmembrane region" description="Helical" evidence="8">
    <location>
        <begin position="30"/>
        <end position="49"/>
    </location>
</feature>
<dbReference type="Gene3D" id="1.10.3730.20">
    <property type="match status" value="1"/>
</dbReference>
<dbReference type="InterPro" id="IPR045324">
    <property type="entry name" value="Small_multidrug_res"/>
</dbReference>
<evidence type="ECO:0000256" key="4">
    <source>
        <dbReference type="ARBA" id="ARBA00022692"/>
    </source>
</evidence>
<keyword evidence="5 8" id="KW-1133">Transmembrane helix</keyword>
<feature type="transmembrane region" description="Helical" evidence="8">
    <location>
        <begin position="81"/>
        <end position="100"/>
    </location>
</feature>
<protein>
    <submittedName>
        <fullName evidence="9">DMT family transporter</fullName>
    </submittedName>
</protein>
<comment type="caution">
    <text evidence="9">The sequence shown here is derived from an EMBL/GenBank/DDBJ whole genome shotgun (WGS) entry which is preliminary data.</text>
</comment>
<dbReference type="PANTHER" id="PTHR30561">
    <property type="entry name" value="SMR FAMILY PROTON-DEPENDENT DRUG EFFLUX TRANSPORTER SUGE"/>
    <property type="match status" value="1"/>
</dbReference>
<dbReference type="InterPro" id="IPR037185">
    <property type="entry name" value="EmrE-like"/>
</dbReference>
<sequence length="117" mass="11814">MNRWGLLAGAILAEVAGTMALRASVDHAGWAPVVVVGYAAAYTLLGLSLRSGLTIGVAYGIWGACGVALTAVLGTVLFGEVLSGVAILGLGLIIVGVVLIETGARHTERAATQEVRS</sequence>
<evidence type="ECO:0000256" key="3">
    <source>
        <dbReference type="ARBA" id="ARBA00022475"/>
    </source>
</evidence>
<dbReference type="Pfam" id="PF00893">
    <property type="entry name" value="Multi_Drug_Res"/>
    <property type="match status" value="1"/>
</dbReference>
<comment type="subcellular location">
    <subcellularLocation>
        <location evidence="1 7">Cell membrane</location>
        <topology evidence="1 7">Multi-pass membrane protein</topology>
    </subcellularLocation>
</comment>
<evidence type="ECO:0000256" key="2">
    <source>
        <dbReference type="ARBA" id="ARBA00022448"/>
    </source>
</evidence>
<name>A0ABW4L4V1_9MICO</name>
<evidence type="ECO:0000256" key="1">
    <source>
        <dbReference type="ARBA" id="ARBA00004651"/>
    </source>
</evidence>
<dbReference type="InterPro" id="IPR000390">
    <property type="entry name" value="Small_drug/metabolite_transptr"/>
</dbReference>
<gene>
    <name evidence="9" type="ORF">ACFSE6_12240</name>
</gene>
<evidence type="ECO:0000313" key="10">
    <source>
        <dbReference type="Proteomes" id="UP001597277"/>
    </source>
</evidence>
<evidence type="ECO:0000313" key="9">
    <source>
        <dbReference type="EMBL" id="MFD1718608.1"/>
    </source>
</evidence>
<dbReference type="RefSeq" id="WP_388007230.1">
    <property type="nucleotide sequence ID" value="NZ_JBHUEE010000006.1"/>
</dbReference>
<dbReference type="Proteomes" id="UP001597277">
    <property type="component" value="Unassembled WGS sequence"/>
</dbReference>
<keyword evidence="3" id="KW-1003">Cell membrane</keyword>
<evidence type="ECO:0000256" key="7">
    <source>
        <dbReference type="RuleBase" id="RU003942"/>
    </source>
</evidence>